<name>A0A7S2TV88_9EUKA</name>
<comment type="subcellular location">
    <subcellularLocation>
        <location evidence="1">Membrane</location>
    </subcellularLocation>
</comment>
<sequence>MDDAWRVDGVGPVIEEDHLSFLDVEPITGSTLIGFERIQLNLFVQGSWYSDSTTSGPKLVPALWACDSAHMSDKQENEFKTEILATLYFQKVLFITCMCVGSVMVVGAAVFGFFAYRAHRAKEVEGDKGNINYQYMGNKADDDDEVDEAKAPVI</sequence>
<evidence type="ECO:0000256" key="7">
    <source>
        <dbReference type="SAM" id="Phobius"/>
    </source>
</evidence>
<comment type="similarity">
    <text evidence="2">Belongs to the CD36 family.</text>
</comment>
<dbReference type="GO" id="GO:0005044">
    <property type="term" value="F:scavenger receptor activity"/>
    <property type="evidence" value="ECO:0007669"/>
    <property type="project" value="TreeGrafter"/>
</dbReference>
<evidence type="ECO:0000256" key="3">
    <source>
        <dbReference type="ARBA" id="ARBA00022692"/>
    </source>
</evidence>
<dbReference type="EMBL" id="HBHP01023779">
    <property type="protein sequence ID" value="CAD9770812.1"/>
    <property type="molecule type" value="Transcribed_RNA"/>
</dbReference>
<evidence type="ECO:0000313" key="8">
    <source>
        <dbReference type="EMBL" id="CAD9770812.1"/>
    </source>
</evidence>
<reference evidence="8" key="1">
    <citation type="submission" date="2021-01" db="EMBL/GenBank/DDBJ databases">
        <authorList>
            <person name="Corre E."/>
            <person name="Pelletier E."/>
            <person name="Niang G."/>
            <person name="Scheremetjew M."/>
            <person name="Finn R."/>
            <person name="Kale V."/>
            <person name="Holt S."/>
            <person name="Cochrane G."/>
            <person name="Meng A."/>
            <person name="Brown T."/>
            <person name="Cohen L."/>
        </authorList>
    </citation>
    <scope>NUCLEOTIDE SEQUENCE</scope>
    <source>
        <strain evidence="8">CCMP622</strain>
    </source>
</reference>
<evidence type="ECO:0000256" key="2">
    <source>
        <dbReference type="ARBA" id="ARBA00010532"/>
    </source>
</evidence>
<dbReference type="InterPro" id="IPR002159">
    <property type="entry name" value="CD36_fam"/>
</dbReference>
<proteinExistence type="inferred from homology"/>
<dbReference type="PANTHER" id="PTHR11923">
    <property type="entry name" value="SCAVENGER RECEPTOR CLASS B TYPE-1 SR-B1"/>
    <property type="match status" value="1"/>
</dbReference>
<dbReference type="AlphaFoldDB" id="A0A7S2TV88"/>
<evidence type="ECO:0000256" key="1">
    <source>
        <dbReference type="ARBA" id="ARBA00004370"/>
    </source>
</evidence>
<evidence type="ECO:0000256" key="4">
    <source>
        <dbReference type="ARBA" id="ARBA00022989"/>
    </source>
</evidence>
<evidence type="ECO:0000256" key="6">
    <source>
        <dbReference type="ARBA" id="ARBA00023180"/>
    </source>
</evidence>
<organism evidence="8">
    <name type="scientific">Lotharella oceanica</name>
    <dbReference type="NCBI Taxonomy" id="641309"/>
    <lineage>
        <taxon>Eukaryota</taxon>
        <taxon>Sar</taxon>
        <taxon>Rhizaria</taxon>
        <taxon>Cercozoa</taxon>
        <taxon>Chlorarachniophyceae</taxon>
        <taxon>Lotharella</taxon>
    </lineage>
</organism>
<evidence type="ECO:0000256" key="5">
    <source>
        <dbReference type="ARBA" id="ARBA00023136"/>
    </source>
</evidence>
<accession>A0A7S2TV88</accession>
<dbReference type="PANTHER" id="PTHR11923:SF51">
    <property type="entry name" value="LYSOSOME MEMBRANE PROTEIN 2"/>
    <property type="match status" value="1"/>
</dbReference>
<keyword evidence="3 7" id="KW-0812">Transmembrane</keyword>
<keyword evidence="5 7" id="KW-0472">Membrane</keyword>
<feature type="transmembrane region" description="Helical" evidence="7">
    <location>
        <begin position="92"/>
        <end position="116"/>
    </location>
</feature>
<dbReference type="GO" id="GO:0016020">
    <property type="term" value="C:membrane"/>
    <property type="evidence" value="ECO:0007669"/>
    <property type="project" value="UniProtKB-SubCell"/>
</dbReference>
<gene>
    <name evidence="8" type="ORF">LSP00402_LOCUS14800</name>
</gene>
<keyword evidence="4 7" id="KW-1133">Transmembrane helix</keyword>
<keyword evidence="6" id="KW-0325">Glycoprotein</keyword>
<protein>
    <submittedName>
        <fullName evidence="8">Uncharacterized protein</fullName>
    </submittedName>
</protein>
<dbReference type="Pfam" id="PF01130">
    <property type="entry name" value="CD36"/>
    <property type="match status" value="1"/>
</dbReference>
<dbReference type="GO" id="GO:0005737">
    <property type="term" value="C:cytoplasm"/>
    <property type="evidence" value="ECO:0007669"/>
    <property type="project" value="TreeGrafter"/>
</dbReference>